<sequence>MVSWQEELRNLDEELASGRLSADDYRLRRDQVLSSAVAYGDPAQQQVQQPGQQPQQPFQQSPFQQPQQPQAPQQPPQAPQSGQPSADSTQIIAPVNQPPQNGEGERTQVVPNWQQQQADPNRTQVVPPVASPPGGFPQQGQASPAGGFPQQGQASPAGGFPQQPPQQHGYPQQQQPQQQGWTDNDASPPWGGSDFPPISPVGSTEWVKQGPELFEDKPKGKGGKIAIIAIVAVLVLAGLGVGGYFAFSGGGDDPADPTAAPQPTQSQNAPPTSSAKPKTPEELLFEKIPEQSGEEDAKSGVITAAQLAEITGMEKGEADLVIAAGVKQVAYRGSQKQPDETGPQPAKISVTVIPLTSPGAAGDLVKQLRQYQTSNGFVQITEPLPGMPPKLNFQKKIASDKGSYRGTWISGNNIIRVDVLQNPLGGEDGEKALSGTYQRAVKKTLENYAVTS</sequence>
<evidence type="ECO:0000256" key="2">
    <source>
        <dbReference type="SAM" id="Phobius"/>
    </source>
</evidence>
<keyword evidence="2" id="KW-0472">Membrane</keyword>
<organism evidence="3 4">
    <name type="scientific">Amycolatopsis orientalis</name>
    <name type="common">Nocardia orientalis</name>
    <dbReference type="NCBI Taxonomy" id="31958"/>
    <lineage>
        <taxon>Bacteria</taxon>
        <taxon>Bacillati</taxon>
        <taxon>Actinomycetota</taxon>
        <taxon>Actinomycetes</taxon>
        <taxon>Pseudonocardiales</taxon>
        <taxon>Pseudonocardiaceae</taxon>
        <taxon>Amycolatopsis</taxon>
    </lineage>
</organism>
<feature type="compositionally biased region" description="Polar residues" evidence="1">
    <location>
        <begin position="109"/>
        <end position="124"/>
    </location>
</feature>
<dbReference type="EMBL" id="CP016174">
    <property type="protein sequence ID" value="ANN21371.1"/>
    <property type="molecule type" value="Genomic_DNA"/>
</dbReference>
<gene>
    <name evidence="3" type="ORF">SD37_41230</name>
</gene>
<keyword evidence="2" id="KW-1133">Transmembrane helix</keyword>
<feature type="compositionally biased region" description="Low complexity" evidence="1">
    <location>
        <begin position="42"/>
        <end position="71"/>
    </location>
</feature>
<feature type="compositionally biased region" description="Low complexity" evidence="1">
    <location>
        <begin position="136"/>
        <end position="180"/>
    </location>
</feature>
<keyword evidence="3" id="KW-0966">Cell projection</keyword>
<dbReference type="AlphaFoldDB" id="A0A193C9T2"/>
<dbReference type="KEGG" id="aori:SD37_41230"/>
<protein>
    <submittedName>
        <fullName evidence="3">Flagellar basal body-associated protein FliL</fullName>
    </submittedName>
</protein>
<dbReference type="eggNOG" id="ENOG50341WV">
    <property type="taxonomic scope" value="Bacteria"/>
</dbReference>
<feature type="transmembrane region" description="Helical" evidence="2">
    <location>
        <begin position="225"/>
        <end position="247"/>
    </location>
</feature>
<name>A0A193C9T2_AMYOR</name>
<feature type="region of interest" description="Disordered" evidence="1">
    <location>
        <begin position="38"/>
        <end position="207"/>
    </location>
</feature>
<dbReference type="RefSeq" id="WP_052674790.1">
    <property type="nucleotide sequence ID" value="NZ_CP016174.1"/>
</dbReference>
<keyword evidence="3" id="KW-0969">Cilium</keyword>
<keyword evidence="4" id="KW-1185">Reference proteome</keyword>
<keyword evidence="2" id="KW-0812">Transmembrane</keyword>
<dbReference type="STRING" id="31958.SD37_41230"/>
<keyword evidence="3" id="KW-0282">Flagellum</keyword>
<evidence type="ECO:0000313" key="4">
    <source>
        <dbReference type="Proteomes" id="UP000093695"/>
    </source>
</evidence>
<feature type="region of interest" description="Disordered" evidence="1">
    <location>
        <begin position="253"/>
        <end position="279"/>
    </location>
</feature>
<feature type="compositionally biased region" description="Low complexity" evidence="1">
    <location>
        <begin position="256"/>
        <end position="274"/>
    </location>
</feature>
<accession>A0A193C9T2</accession>
<evidence type="ECO:0000313" key="3">
    <source>
        <dbReference type="EMBL" id="ANN21371.1"/>
    </source>
</evidence>
<reference evidence="3 4" key="1">
    <citation type="journal article" date="2015" name="Genome Announc.">
        <title>Draft Genome Sequence of Norvancomycin-Producing Strain Amycolatopsis orientalis CPCC200066.</title>
        <authorList>
            <person name="Lei X."/>
            <person name="Yuan F."/>
            <person name="Shi Y."/>
            <person name="Li X."/>
            <person name="Wang L."/>
            <person name="Hong B."/>
        </authorList>
    </citation>
    <scope>NUCLEOTIDE SEQUENCE [LARGE SCALE GENOMIC DNA]</scope>
    <source>
        <strain evidence="3 4">B-37</strain>
    </source>
</reference>
<evidence type="ECO:0000256" key="1">
    <source>
        <dbReference type="SAM" id="MobiDB-lite"/>
    </source>
</evidence>
<dbReference type="Proteomes" id="UP000093695">
    <property type="component" value="Chromosome"/>
</dbReference>
<proteinExistence type="predicted"/>